<gene>
    <name evidence="3" type="ORF">ATJ78_0931</name>
</gene>
<feature type="signal peptide" evidence="1">
    <location>
        <begin position="1"/>
        <end position="28"/>
    </location>
</feature>
<evidence type="ECO:0000256" key="1">
    <source>
        <dbReference type="SAM" id="SignalP"/>
    </source>
</evidence>
<dbReference type="GO" id="GO:0015833">
    <property type="term" value="P:peptide transport"/>
    <property type="evidence" value="ECO:0007669"/>
    <property type="project" value="TreeGrafter"/>
</dbReference>
<dbReference type="GO" id="GO:1904680">
    <property type="term" value="F:peptide transmembrane transporter activity"/>
    <property type="evidence" value="ECO:0007669"/>
    <property type="project" value="TreeGrafter"/>
</dbReference>
<dbReference type="InterPro" id="IPR000914">
    <property type="entry name" value="SBP_5_dom"/>
</dbReference>
<dbReference type="InterPro" id="IPR039424">
    <property type="entry name" value="SBP_5"/>
</dbReference>
<dbReference type="OrthoDB" id="5240629at2"/>
<dbReference type="Pfam" id="PF00496">
    <property type="entry name" value="SBP_bac_5"/>
    <property type="match status" value="1"/>
</dbReference>
<dbReference type="Gene3D" id="3.10.105.10">
    <property type="entry name" value="Dipeptide-binding Protein, Domain 3"/>
    <property type="match status" value="1"/>
</dbReference>
<dbReference type="RefSeq" id="WP_098406524.1">
    <property type="nucleotide sequence ID" value="NZ_PDJE01000001.1"/>
</dbReference>
<dbReference type="PIRSF" id="PIRSF002741">
    <property type="entry name" value="MppA"/>
    <property type="match status" value="1"/>
</dbReference>
<dbReference type="AlphaFoldDB" id="A0A2A9DUG1"/>
<dbReference type="GO" id="GO:0042597">
    <property type="term" value="C:periplasmic space"/>
    <property type="evidence" value="ECO:0007669"/>
    <property type="project" value="UniProtKB-ARBA"/>
</dbReference>
<accession>A0A2A9DUG1</accession>
<evidence type="ECO:0000313" key="4">
    <source>
        <dbReference type="Proteomes" id="UP000221369"/>
    </source>
</evidence>
<dbReference type="InterPro" id="IPR030678">
    <property type="entry name" value="Peptide/Ni-bd"/>
</dbReference>
<proteinExistence type="predicted"/>
<dbReference type="EMBL" id="PDJE01000001">
    <property type="protein sequence ID" value="PFG30011.1"/>
    <property type="molecule type" value="Genomic_DNA"/>
</dbReference>
<dbReference type="PANTHER" id="PTHR30290:SF83">
    <property type="entry name" value="ABC TRANSPORTER SUBSTRATE-BINDING PROTEIN"/>
    <property type="match status" value="1"/>
</dbReference>
<reference evidence="3 4" key="1">
    <citation type="submission" date="2017-10" db="EMBL/GenBank/DDBJ databases">
        <title>Sequencing the genomes of 1000 actinobacteria strains.</title>
        <authorList>
            <person name="Klenk H.-P."/>
        </authorList>
    </citation>
    <scope>NUCLEOTIDE SEQUENCE [LARGE SCALE GENOMIC DNA]</scope>
    <source>
        <strain evidence="3 4">DSM 21798</strain>
    </source>
</reference>
<keyword evidence="1" id="KW-0732">Signal</keyword>
<feature type="chain" id="PRO_5039697443" evidence="1">
    <location>
        <begin position="29"/>
        <end position="563"/>
    </location>
</feature>
<sequence>MKKRNVVLGLGLAAALALTGCSSGGDSASDGGSSGEAVKGGTLHVLATTDFSHLDPAQGWDGGVNNFYRLIYRQLTMFAGGDSENPTEIVPDLATDLGTPNEDNTVWTFTLKDDIFFQDGTPITSEDVRFGVERSLDPDIAVGSPYAKILLDGADEYEGVYKDGHLDSIETPDDKTIVFHLNQSYADFGSAVAQPVYTPFPAEGDVTTTSIDKQPISSGPYVVSEYKPGSSIVLERNEYWEPDSDEVRKAYPDKFVWTLGLDNSTIDERMIANQGDDKNAISGIILASSLSRIQEPSIQERTLEGLKGCTTYLALNTTKEPLNDLKVRQAISYAIDKKSVQTATGGPALTDIANTMLPPTVKGHQDFDLYPSEGGEGDPEKAKELLEEAGYADGFELSLDMRAVPVTQAQAESIQESLAKANIDVKLNVVDTAKYWQIIGTPSQQTDAAIAGWCPDWPTGATFLPPLFEGSQIFDQGNSNIAQFDNEEVNKRMDEIRAMTDVEEANKAWGELDKQILESAPAVPLTWEKAVTVTGSNIANAHLHEGYSGGIDYAVVGLKSVDE</sequence>
<feature type="domain" description="Solute-binding protein family 5" evidence="2">
    <location>
        <begin position="88"/>
        <end position="472"/>
    </location>
</feature>
<dbReference type="SUPFAM" id="SSF53850">
    <property type="entry name" value="Periplasmic binding protein-like II"/>
    <property type="match status" value="1"/>
</dbReference>
<keyword evidence="4" id="KW-1185">Reference proteome</keyword>
<dbReference type="GO" id="GO:0043190">
    <property type="term" value="C:ATP-binding cassette (ABC) transporter complex"/>
    <property type="evidence" value="ECO:0007669"/>
    <property type="project" value="InterPro"/>
</dbReference>
<dbReference type="Proteomes" id="UP000221369">
    <property type="component" value="Unassembled WGS sequence"/>
</dbReference>
<dbReference type="PANTHER" id="PTHR30290">
    <property type="entry name" value="PERIPLASMIC BINDING COMPONENT OF ABC TRANSPORTER"/>
    <property type="match status" value="1"/>
</dbReference>
<comment type="caution">
    <text evidence="3">The sequence shown here is derived from an EMBL/GenBank/DDBJ whole genome shotgun (WGS) entry which is preliminary data.</text>
</comment>
<protein>
    <submittedName>
        <fullName evidence="3">Peptide/nickel transport system substrate-binding protein</fullName>
    </submittedName>
</protein>
<name>A0A2A9DUG1_9MICO</name>
<organism evidence="3 4">
    <name type="scientific">Paramicrobacterium agarici</name>
    <dbReference type="NCBI Taxonomy" id="630514"/>
    <lineage>
        <taxon>Bacteria</taxon>
        <taxon>Bacillati</taxon>
        <taxon>Actinomycetota</taxon>
        <taxon>Actinomycetes</taxon>
        <taxon>Micrococcales</taxon>
        <taxon>Microbacteriaceae</taxon>
        <taxon>Paramicrobacterium</taxon>
    </lineage>
</organism>
<dbReference type="Gene3D" id="3.40.190.10">
    <property type="entry name" value="Periplasmic binding protein-like II"/>
    <property type="match status" value="1"/>
</dbReference>
<dbReference type="CDD" id="cd08506">
    <property type="entry name" value="PBP2_clavulanate_OppA2"/>
    <property type="match status" value="1"/>
</dbReference>
<evidence type="ECO:0000259" key="2">
    <source>
        <dbReference type="Pfam" id="PF00496"/>
    </source>
</evidence>
<dbReference type="PROSITE" id="PS51257">
    <property type="entry name" value="PROKAR_LIPOPROTEIN"/>
    <property type="match status" value="1"/>
</dbReference>
<evidence type="ECO:0000313" key="3">
    <source>
        <dbReference type="EMBL" id="PFG30011.1"/>
    </source>
</evidence>